<protein>
    <submittedName>
        <fullName evidence="10">Uncharacterized protein</fullName>
    </submittedName>
</protein>
<feature type="domain" description="Replication protein A 70 kDa DNA-binding subunit B/D first OB fold" evidence="7">
    <location>
        <begin position="141"/>
        <end position="243"/>
    </location>
</feature>
<evidence type="ECO:0000256" key="5">
    <source>
        <dbReference type="ARBA" id="ARBA00023125"/>
    </source>
</evidence>
<dbReference type="AlphaFoldDB" id="A0A7J7PAQ6"/>
<evidence type="ECO:0000259" key="9">
    <source>
        <dbReference type="Pfam" id="PF16900"/>
    </source>
</evidence>
<keyword evidence="6" id="KW-0472">Membrane</keyword>
<sequence length="474" mass="55360">MQDDFLEENLNFDIEAIPDVVSQTVMQEDAMHMLNNFAYEKNDKEDVYGSNTKEAVLHVEQRFLDDNMILFKRRSKAYKLRYWVVVVGVVVVAVSHGVEAWLSIRRVWLGVPAVRSSVAAVVSVPVIVFLDKTNMAPKTYYLIENINHTIERWRLKVRVSRLWNMLDFGNKKNTNRIEMLLIVEKGEKIHAVIHKKLIPSYEKFLKEGSVYIIDRFSVEHQQGNYRPCDHTYKITIKWDTKLTSIDGINDEIPLYKFQFLSFKDYQQDVIGRLHTISETKNYNKEDGQSFRRRDIMIKDESGYVLKITLWDDIVDQIPLNIFDDKESNKIVIATSTIGKEFQGIYHLSSTMSTKLYINLGIPEGKFFCCKATIAKVLNDTTWYYMSCEQCKKTVFNDEITYWCKTCNMPIPRPAPRYYLRLKIEDTMGFLNIIAFENEAEILTQNPANSLFDLYNQEEEYKSAFAILDKMIGTN</sequence>
<feature type="transmembrane region" description="Helical" evidence="6">
    <location>
        <begin position="82"/>
        <end position="102"/>
    </location>
</feature>
<evidence type="ECO:0000256" key="1">
    <source>
        <dbReference type="ARBA" id="ARBA00005690"/>
    </source>
</evidence>
<comment type="similarity">
    <text evidence="1">Belongs to the replication factor A protein 1 family.</text>
</comment>
<dbReference type="Proteomes" id="UP000541444">
    <property type="component" value="Unassembled WGS sequence"/>
</dbReference>
<comment type="caution">
    <text evidence="10">The sequence shown here is derived from an EMBL/GenBank/DDBJ whole genome shotgun (WGS) entry which is preliminary data.</text>
</comment>
<name>A0A7J7PAQ6_9MAGN</name>
<keyword evidence="5" id="KW-0238">DNA-binding</keyword>
<dbReference type="InterPro" id="IPR013955">
    <property type="entry name" value="Rep_factor-A_C"/>
</dbReference>
<reference evidence="10 11" key="1">
    <citation type="journal article" date="2020" name="IScience">
        <title>Genome Sequencing of the Endangered Kingdonia uniflora (Circaeasteraceae, Ranunculales) Reveals Potential Mechanisms of Evolutionary Specialization.</title>
        <authorList>
            <person name="Sun Y."/>
            <person name="Deng T."/>
            <person name="Zhang A."/>
            <person name="Moore M.J."/>
            <person name="Landis J.B."/>
            <person name="Lin N."/>
            <person name="Zhang H."/>
            <person name="Zhang X."/>
            <person name="Huang J."/>
            <person name="Zhang X."/>
            <person name="Sun H."/>
            <person name="Wang H."/>
        </authorList>
    </citation>
    <scope>NUCLEOTIDE SEQUENCE [LARGE SCALE GENOMIC DNA]</scope>
    <source>
        <strain evidence="10">TB1705</strain>
        <tissue evidence="10">Leaf</tissue>
    </source>
</reference>
<dbReference type="InterPro" id="IPR012340">
    <property type="entry name" value="NA-bd_OB-fold"/>
</dbReference>
<keyword evidence="6" id="KW-0812">Transmembrane</keyword>
<dbReference type="GO" id="GO:0003677">
    <property type="term" value="F:DNA binding"/>
    <property type="evidence" value="ECO:0007669"/>
    <property type="project" value="UniProtKB-KW"/>
</dbReference>
<dbReference type="CDD" id="cd04480">
    <property type="entry name" value="RPA1_DBD_A_like"/>
    <property type="match status" value="1"/>
</dbReference>
<evidence type="ECO:0000313" key="10">
    <source>
        <dbReference type="EMBL" id="KAF6176535.1"/>
    </source>
</evidence>
<evidence type="ECO:0000313" key="11">
    <source>
        <dbReference type="Proteomes" id="UP000541444"/>
    </source>
</evidence>
<keyword evidence="3" id="KW-0863">Zinc-finger</keyword>
<organism evidence="10 11">
    <name type="scientific">Kingdonia uniflora</name>
    <dbReference type="NCBI Taxonomy" id="39325"/>
    <lineage>
        <taxon>Eukaryota</taxon>
        <taxon>Viridiplantae</taxon>
        <taxon>Streptophyta</taxon>
        <taxon>Embryophyta</taxon>
        <taxon>Tracheophyta</taxon>
        <taxon>Spermatophyta</taxon>
        <taxon>Magnoliopsida</taxon>
        <taxon>Ranunculales</taxon>
        <taxon>Circaeasteraceae</taxon>
        <taxon>Kingdonia</taxon>
    </lineage>
</organism>
<evidence type="ECO:0000259" key="7">
    <source>
        <dbReference type="Pfam" id="PF02721"/>
    </source>
</evidence>
<feature type="transmembrane region" description="Helical" evidence="6">
    <location>
        <begin position="108"/>
        <end position="130"/>
    </location>
</feature>
<dbReference type="InterPro" id="IPR047192">
    <property type="entry name" value="Euk_RPA1_DBD_C"/>
</dbReference>
<gene>
    <name evidence="10" type="ORF">GIB67_007918</name>
</gene>
<evidence type="ECO:0000256" key="6">
    <source>
        <dbReference type="SAM" id="Phobius"/>
    </source>
</evidence>
<dbReference type="GO" id="GO:0008270">
    <property type="term" value="F:zinc ion binding"/>
    <property type="evidence" value="ECO:0007669"/>
    <property type="project" value="UniProtKB-KW"/>
</dbReference>
<dbReference type="InterPro" id="IPR031657">
    <property type="entry name" value="REPA_OB_2"/>
</dbReference>
<feature type="domain" description="Replication factor A C-terminal" evidence="8">
    <location>
        <begin position="366"/>
        <end position="460"/>
    </location>
</feature>
<keyword evidence="11" id="KW-1185">Reference proteome</keyword>
<evidence type="ECO:0000259" key="8">
    <source>
        <dbReference type="Pfam" id="PF08646"/>
    </source>
</evidence>
<dbReference type="Pfam" id="PF08646">
    <property type="entry name" value="Rep_fac-A_C"/>
    <property type="match status" value="1"/>
</dbReference>
<keyword evidence="2" id="KW-0479">Metal-binding</keyword>
<keyword evidence="6" id="KW-1133">Transmembrane helix</keyword>
<dbReference type="SUPFAM" id="SSF50249">
    <property type="entry name" value="Nucleic acid-binding proteins"/>
    <property type="match status" value="3"/>
</dbReference>
<dbReference type="CDD" id="cd04476">
    <property type="entry name" value="RPA1_DBD_C"/>
    <property type="match status" value="1"/>
</dbReference>
<dbReference type="EMBL" id="JACGCM010000076">
    <property type="protein sequence ID" value="KAF6176535.1"/>
    <property type="molecule type" value="Genomic_DNA"/>
</dbReference>
<dbReference type="Pfam" id="PF02721">
    <property type="entry name" value="DUF223"/>
    <property type="match status" value="1"/>
</dbReference>
<dbReference type="PANTHER" id="PTHR47165:SF4">
    <property type="entry name" value="OS03G0429900 PROTEIN"/>
    <property type="match status" value="1"/>
</dbReference>
<dbReference type="PANTHER" id="PTHR47165">
    <property type="entry name" value="OS03G0429900 PROTEIN"/>
    <property type="match status" value="1"/>
</dbReference>
<dbReference type="Gene3D" id="2.40.50.140">
    <property type="entry name" value="Nucleic acid-binding proteins"/>
    <property type="match status" value="3"/>
</dbReference>
<dbReference type="InterPro" id="IPR003871">
    <property type="entry name" value="RFA1B/D_OB_1st"/>
</dbReference>
<evidence type="ECO:0000256" key="4">
    <source>
        <dbReference type="ARBA" id="ARBA00022833"/>
    </source>
</evidence>
<keyword evidence="4" id="KW-0862">Zinc</keyword>
<dbReference type="OrthoDB" id="1924490at2759"/>
<feature type="domain" description="Replication protein A OB" evidence="9">
    <location>
        <begin position="264"/>
        <end position="358"/>
    </location>
</feature>
<proteinExistence type="inferred from homology"/>
<dbReference type="Pfam" id="PF16900">
    <property type="entry name" value="REPA_OB_2"/>
    <property type="match status" value="1"/>
</dbReference>
<accession>A0A7J7PAQ6</accession>
<evidence type="ECO:0000256" key="3">
    <source>
        <dbReference type="ARBA" id="ARBA00022771"/>
    </source>
</evidence>
<evidence type="ECO:0000256" key="2">
    <source>
        <dbReference type="ARBA" id="ARBA00022723"/>
    </source>
</evidence>